<protein>
    <submittedName>
        <fullName evidence="1">Uncharacterized protein</fullName>
    </submittedName>
</protein>
<proteinExistence type="predicted"/>
<dbReference type="OrthoDB" id="10261782at2759"/>
<gene>
    <name evidence="1" type="ORF">FOMPIDRAFT_88096</name>
</gene>
<dbReference type="InParanoid" id="S8EBI8"/>
<dbReference type="PANTHER" id="PTHR35204">
    <property type="entry name" value="YALI0A21131P"/>
    <property type="match status" value="1"/>
</dbReference>
<sequence>MLCPLLAVLGHDQYLATAPGSEEVSPQWDDPLSSDAAGNLIFNSLVPLMQRKSNSRYRVGHSIVWATIPPGKLLYHGRGDSGYPYMDWLAIDPEHSRIFARGSSATQRAESMRYAGYCKASF</sequence>
<dbReference type="PANTHER" id="PTHR35204:SF1">
    <property type="entry name" value="ENTEROTOXIN"/>
    <property type="match status" value="1"/>
</dbReference>
<dbReference type="AlphaFoldDB" id="S8EBI8"/>
<dbReference type="InterPro" id="IPR038921">
    <property type="entry name" value="YOR389W-like"/>
</dbReference>
<dbReference type="HOGENOM" id="CLU_2026779_0_0_1"/>
<dbReference type="Proteomes" id="UP000015241">
    <property type="component" value="Unassembled WGS sequence"/>
</dbReference>
<dbReference type="EMBL" id="KE504147">
    <property type="protein sequence ID" value="EPT00644.1"/>
    <property type="molecule type" value="Genomic_DNA"/>
</dbReference>
<reference evidence="1 2" key="1">
    <citation type="journal article" date="2012" name="Science">
        <title>The Paleozoic origin of enzymatic lignin decomposition reconstructed from 31 fungal genomes.</title>
        <authorList>
            <person name="Floudas D."/>
            <person name="Binder M."/>
            <person name="Riley R."/>
            <person name="Barry K."/>
            <person name="Blanchette R.A."/>
            <person name="Henrissat B."/>
            <person name="Martinez A.T."/>
            <person name="Otillar R."/>
            <person name="Spatafora J.W."/>
            <person name="Yadav J.S."/>
            <person name="Aerts A."/>
            <person name="Benoit I."/>
            <person name="Boyd A."/>
            <person name="Carlson A."/>
            <person name="Copeland A."/>
            <person name="Coutinho P.M."/>
            <person name="de Vries R.P."/>
            <person name="Ferreira P."/>
            <person name="Findley K."/>
            <person name="Foster B."/>
            <person name="Gaskell J."/>
            <person name="Glotzer D."/>
            <person name="Gorecki P."/>
            <person name="Heitman J."/>
            <person name="Hesse C."/>
            <person name="Hori C."/>
            <person name="Igarashi K."/>
            <person name="Jurgens J.A."/>
            <person name="Kallen N."/>
            <person name="Kersten P."/>
            <person name="Kohler A."/>
            <person name="Kuees U."/>
            <person name="Kumar T.K.A."/>
            <person name="Kuo A."/>
            <person name="LaButti K."/>
            <person name="Larrondo L.F."/>
            <person name="Lindquist E."/>
            <person name="Ling A."/>
            <person name="Lombard V."/>
            <person name="Lucas S."/>
            <person name="Lundell T."/>
            <person name="Martin R."/>
            <person name="McLaughlin D.J."/>
            <person name="Morgenstern I."/>
            <person name="Morin E."/>
            <person name="Murat C."/>
            <person name="Nagy L.G."/>
            <person name="Nolan M."/>
            <person name="Ohm R.A."/>
            <person name="Patyshakuliyeva A."/>
            <person name="Rokas A."/>
            <person name="Ruiz-Duenas F.J."/>
            <person name="Sabat G."/>
            <person name="Salamov A."/>
            <person name="Samejima M."/>
            <person name="Schmutz J."/>
            <person name="Slot J.C."/>
            <person name="St John F."/>
            <person name="Stenlid J."/>
            <person name="Sun H."/>
            <person name="Sun S."/>
            <person name="Syed K."/>
            <person name="Tsang A."/>
            <person name="Wiebenga A."/>
            <person name="Young D."/>
            <person name="Pisabarro A."/>
            <person name="Eastwood D.C."/>
            <person name="Martin F."/>
            <person name="Cullen D."/>
            <person name="Grigoriev I.V."/>
            <person name="Hibbett D.S."/>
        </authorList>
    </citation>
    <scope>NUCLEOTIDE SEQUENCE</scope>
    <source>
        <strain evidence="2">FP-58527</strain>
    </source>
</reference>
<name>S8EBI8_FOMSC</name>
<evidence type="ECO:0000313" key="1">
    <source>
        <dbReference type="EMBL" id="EPT00644.1"/>
    </source>
</evidence>
<accession>S8EBI8</accession>
<dbReference type="STRING" id="743788.S8EBI8"/>
<organism evidence="1 2">
    <name type="scientific">Fomitopsis schrenkii</name>
    <name type="common">Brown rot fungus</name>
    <dbReference type="NCBI Taxonomy" id="2126942"/>
    <lineage>
        <taxon>Eukaryota</taxon>
        <taxon>Fungi</taxon>
        <taxon>Dikarya</taxon>
        <taxon>Basidiomycota</taxon>
        <taxon>Agaricomycotina</taxon>
        <taxon>Agaricomycetes</taxon>
        <taxon>Polyporales</taxon>
        <taxon>Fomitopsis</taxon>
    </lineage>
</organism>
<keyword evidence="2" id="KW-1185">Reference proteome</keyword>
<evidence type="ECO:0000313" key="2">
    <source>
        <dbReference type="Proteomes" id="UP000015241"/>
    </source>
</evidence>